<comment type="similarity">
    <text evidence="1 3">Belongs to the short-chain dehydrogenases/reductases (SDR) family.</text>
</comment>
<keyword evidence="2" id="KW-0560">Oxidoreductase</keyword>
<dbReference type="InterPro" id="IPR036291">
    <property type="entry name" value="NAD(P)-bd_dom_sf"/>
</dbReference>
<dbReference type="SUPFAM" id="SSF51735">
    <property type="entry name" value="NAD(P)-binding Rossmann-fold domains"/>
    <property type="match status" value="1"/>
</dbReference>
<organism evidence="4 5">
    <name type="scientific">Paraphoma chrysanthemicola</name>
    <dbReference type="NCBI Taxonomy" id="798071"/>
    <lineage>
        <taxon>Eukaryota</taxon>
        <taxon>Fungi</taxon>
        <taxon>Dikarya</taxon>
        <taxon>Ascomycota</taxon>
        <taxon>Pezizomycotina</taxon>
        <taxon>Dothideomycetes</taxon>
        <taxon>Pleosporomycetidae</taxon>
        <taxon>Pleosporales</taxon>
        <taxon>Pleosporineae</taxon>
        <taxon>Phaeosphaeriaceae</taxon>
        <taxon>Paraphoma</taxon>
    </lineage>
</organism>
<comment type="caution">
    <text evidence="4">The sequence shown here is derived from an EMBL/GenBank/DDBJ whole genome shotgun (WGS) entry which is preliminary data.</text>
</comment>
<dbReference type="InterPro" id="IPR002347">
    <property type="entry name" value="SDR_fam"/>
</dbReference>
<evidence type="ECO:0000256" key="2">
    <source>
        <dbReference type="ARBA" id="ARBA00023002"/>
    </source>
</evidence>
<evidence type="ECO:0000313" key="5">
    <source>
        <dbReference type="Proteomes" id="UP000813461"/>
    </source>
</evidence>
<sequence>MTIDTAKIGRFDGKVILITGGSSGIGLAVAQQFTCKGATVVIGDLQAPISSNERFEAQSHFVKTDVTSWDSQLSLYKKTLELYGTIDIVVINAGISENEQAFEDRTDSASGDPIEPKWSTLKVNLLGALISTKLSLHFLRKSFSGGAIVIVGSRACYDGFGMPVYTSTKHGVLGLVRSLKHFTPNWNIRLNVVAPGVTFTPLLPDITQKIYKERGYYMQTPDDAAKAVLFLAQEQSYNGKVISISGGKYRELEGPLAEVKESIYGADDFGLKDEDEGKAILSACVTRF</sequence>
<dbReference type="PANTHER" id="PTHR44229">
    <property type="entry name" value="15-HYDROXYPROSTAGLANDIN DEHYDROGENASE [NAD(+)]"/>
    <property type="match status" value="1"/>
</dbReference>
<dbReference type="EMBL" id="JAGMVJ010000015">
    <property type="protein sequence ID" value="KAH7080785.1"/>
    <property type="molecule type" value="Genomic_DNA"/>
</dbReference>
<dbReference type="GO" id="GO:0016616">
    <property type="term" value="F:oxidoreductase activity, acting on the CH-OH group of donors, NAD or NADP as acceptor"/>
    <property type="evidence" value="ECO:0007669"/>
    <property type="project" value="TreeGrafter"/>
</dbReference>
<dbReference type="PRINTS" id="PR00080">
    <property type="entry name" value="SDRFAMILY"/>
</dbReference>
<dbReference type="Proteomes" id="UP000813461">
    <property type="component" value="Unassembled WGS sequence"/>
</dbReference>
<dbReference type="OrthoDB" id="37659at2759"/>
<dbReference type="GO" id="GO:0005737">
    <property type="term" value="C:cytoplasm"/>
    <property type="evidence" value="ECO:0007669"/>
    <property type="project" value="TreeGrafter"/>
</dbReference>
<gene>
    <name evidence="4" type="ORF">FB567DRAFT_551579</name>
</gene>
<evidence type="ECO:0000256" key="3">
    <source>
        <dbReference type="RuleBase" id="RU000363"/>
    </source>
</evidence>
<dbReference type="PANTHER" id="PTHR44229:SF4">
    <property type="entry name" value="15-HYDROXYPROSTAGLANDIN DEHYDROGENASE [NAD(+)]"/>
    <property type="match status" value="1"/>
</dbReference>
<evidence type="ECO:0000256" key="1">
    <source>
        <dbReference type="ARBA" id="ARBA00006484"/>
    </source>
</evidence>
<proteinExistence type="inferred from homology"/>
<dbReference type="PRINTS" id="PR00081">
    <property type="entry name" value="GDHRDH"/>
</dbReference>
<reference evidence="4" key="1">
    <citation type="journal article" date="2021" name="Nat. Commun.">
        <title>Genetic determinants of endophytism in the Arabidopsis root mycobiome.</title>
        <authorList>
            <person name="Mesny F."/>
            <person name="Miyauchi S."/>
            <person name="Thiergart T."/>
            <person name="Pickel B."/>
            <person name="Atanasova L."/>
            <person name="Karlsson M."/>
            <person name="Huettel B."/>
            <person name="Barry K.W."/>
            <person name="Haridas S."/>
            <person name="Chen C."/>
            <person name="Bauer D."/>
            <person name="Andreopoulos W."/>
            <person name="Pangilinan J."/>
            <person name="LaButti K."/>
            <person name="Riley R."/>
            <person name="Lipzen A."/>
            <person name="Clum A."/>
            <person name="Drula E."/>
            <person name="Henrissat B."/>
            <person name="Kohler A."/>
            <person name="Grigoriev I.V."/>
            <person name="Martin F.M."/>
            <person name="Hacquard S."/>
        </authorList>
    </citation>
    <scope>NUCLEOTIDE SEQUENCE</scope>
    <source>
        <strain evidence="4">MPI-SDFR-AT-0120</strain>
    </source>
</reference>
<evidence type="ECO:0000313" key="4">
    <source>
        <dbReference type="EMBL" id="KAH7080785.1"/>
    </source>
</evidence>
<dbReference type="Gene3D" id="3.40.50.720">
    <property type="entry name" value="NAD(P)-binding Rossmann-like Domain"/>
    <property type="match status" value="1"/>
</dbReference>
<name>A0A8K0R0W6_9PLEO</name>
<accession>A0A8K0R0W6</accession>
<dbReference type="AlphaFoldDB" id="A0A8K0R0W6"/>
<protein>
    <submittedName>
        <fullName evidence="4">Uncharacterized protein</fullName>
    </submittedName>
</protein>
<dbReference type="Pfam" id="PF00106">
    <property type="entry name" value="adh_short"/>
    <property type="match status" value="1"/>
</dbReference>
<keyword evidence="5" id="KW-1185">Reference proteome</keyword>